<organism evidence="1 2">
    <name type="scientific">Archaeoglobus profundus (strain DSM 5631 / JCM 9629 / NBRC 100127 / Av18)</name>
    <dbReference type="NCBI Taxonomy" id="572546"/>
    <lineage>
        <taxon>Archaea</taxon>
        <taxon>Methanobacteriati</taxon>
        <taxon>Methanobacteriota</taxon>
        <taxon>Archaeoglobi</taxon>
        <taxon>Archaeoglobales</taxon>
        <taxon>Archaeoglobaceae</taxon>
        <taxon>Archaeoglobus</taxon>
    </lineage>
</organism>
<evidence type="ECO:0000313" key="2">
    <source>
        <dbReference type="Proteomes" id="UP000001901"/>
    </source>
</evidence>
<dbReference type="RefSeq" id="WP_012940491.1">
    <property type="nucleotide sequence ID" value="NC_013741.1"/>
</dbReference>
<dbReference type="KEGG" id="apo:Arcpr_1096"/>
<reference evidence="1 2" key="1">
    <citation type="journal article" date="2010" name="Stand. Genomic Sci.">
        <title>Complete genome sequence of Archaeoglobus profundus type strain (AV18).</title>
        <authorList>
            <person name="von Jan M."/>
            <person name="Lapidus A."/>
            <person name="Del Rio T.G."/>
            <person name="Copeland A."/>
            <person name="Tice H."/>
            <person name="Cheng J.F."/>
            <person name="Lucas S."/>
            <person name="Chen F."/>
            <person name="Nolan M."/>
            <person name="Goodwin L."/>
            <person name="Han C."/>
            <person name="Pitluck S."/>
            <person name="Liolios K."/>
            <person name="Ivanova N."/>
            <person name="Mavromatis K."/>
            <person name="Ovchinnikova G."/>
            <person name="Chertkov O."/>
            <person name="Pati A."/>
            <person name="Chen A."/>
            <person name="Palaniappan K."/>
            <person name="Land M."/>
            <person name="Hauser L."/>
            <person name="Chang Y.J."/>
            <person name="Jeffries C.D."/>
            <person name="Saunders E."/>
            <person name="Brettin T."/>
            <person name="Detter J.C."/>
            <person name="Chain P."/>
            <person name="Eichinger K."/>
            <person name="Huber H."/>
            <person name="Spring S."/>
            <person name="Rohde M."/>
            <person name="Goker M."/>
            <person name="Wirth R."/>
            <person name="Woyke T."/>
            <person name="Bristow J."/>
            <person name="Eisen J.A."/>
            <person name="Markowitz V."/>
            <person name="Hugenholtz P."/>
            <person name="Kyrpides N.C."/>
            <person name="Klenk H.P."/>
        </authorList>
    </citation>
    <scope>NUCLEOTIDE SEQUENCE [LARGE SCALE GENOMIC DNA]</scope>
    <source>
        <strain evidence="2">DSM 5631 / JCM 9629 / NBRC 100127 / Av18</strain>
    </source>
</reference>
<name>D2RDG1_ARCPA</name>
<keyword evidence="2" id="KW-1185">Reference proteome</keyword>
<dbReference type="PaxDb" id="572546-Arcpr_1096"/>
<dbReference type="STRING" id="572546.Arcpr_1096"/>
<dbReference type="EMBL" id="CP001857">
    <property type="protein sequence ID" value="ADB58155.1"/>
    <property type="molecule type" value="Genomic_DNA"/>
</dbReference>
<proteinExistence type="predicted"/>
<dbReference type="HOGENOM" id="CLU_1870611_0_0_2"/>
<dbReference type="AlphaFoldDB" id="D2RDG1"/>
<protein>
    <submittedName>
        <fullName evidence="1">Uncharacterized protein</fullName>
    </submittedName>
</protein>
<dbReference type="Proteomes" id="UP000001901">
    <property type="component" value="Chromosome"/>
</dbReference>
<accession>D2RDG1</accession>
<dbReference type="OrthoDB" id="50128at2157"/>
<dbReference type="eggNOG" id="arCOG04925">
    <property type="taxonomic scope" value="Archaea"/>
</dbReference>
<evidence type="ECO:0000313" key="1">
    <source>
        <dbReference type="EMBL" id="ADB58155.1"/>
    </source>
</evidence>
<sequence>MRAYIINPIQKIFFEGRVYDIEPANGFGGFCDCGGIMSQRGWVDNWLMVAECESCWKVEAFLYDDYRFVERFEVKVLALKDFLNEILTGSEFEALIQKANGANYSYNSFSRAKRKLEEMNLRLEDILKYLRGTQLP</sequence>
<dbReference type="GeneID" id="8739775"/>
<gene>
    <name evidence="1" type="ordered locus">Arcpr_1096</name>
</gene>